<dbReference type="Pfam" id="PF15013">
    <property type="entry name" value="CCSMST1"/>
    <property type="match status" value="1"/>
</dbReference>
<reference evidence="12" key="2">
    <citation type="submission" date="2025-08" db="UniProtKB">
        <authorList>
            <consortium name="Ensembl"/>
        </authorList>
    </citation>
    <scope>IDENTIFICATION</scope>
</reference>
<organism evidence="12 13">
    <name type="scientific">Denticeps clupeoides</name>
    <name type="common">denticle herring</name>
    <dbReference type="NCBI Taxonomy" id="299321"/>
    <lineage>
        <taxon>Eukaryota</taxon>
        <taxon>Metazoa</taxon>
        <taxon>Chordata</taxon>
        <taxon>Craniata</taxon>
        <taxon>Vertebrata</taxon>
        <taxon>Euteleostomi</taxon>
        <taxon>Actinopterygii</taxon>
        <taxon>Neopterygii</taxon>
        <taxon>Teleostei</taxon>
        <taxon>Clupei</taxon>
        <taxon>Clupeiformes</taxon>
        <taxon>Denticipitoidei</taxon>
        <taxon>Denticipitidae</taxon>
        <taxon>Denticeps</taxon>
    </lineage>
</organism>
<evidence type="ECO:0000256" key="11">
    <source>
        <dbReference type="ARBA" id="ARBA00034713"/>
    </source>
</evidence>
<reference evidence="12" key="3">
    <citation type="submission" date="2025-09" db="UniProtKB">
        <authorList>
            <consortium name="Ensembl"/>
        </authorList>
    </citation>
    <scope>IDENTIFICATION</scope>
</reference>
<accession>A0AAY4AII2</accession>
<evidence type="ECO:0000256" key="6">
    <source>
        <dbReference type="ARBA" id="ARBA00022792"/>
    </source>
</evidence>
<keyword evidence="6" id="KW-0999">Mitochondrion inner membrane</keyword>
<evidence type="ECO:0000256" key="5">
    <source>
        <dbReference type="ARBA" id="ARBA00022729"/>
    </source>
</evidence>
<dbReference type="Proteomes" id="UP000694580">
    <property type="component" value="Chromosome 2"/>
</dbReference>
<dbReference type="InterPro" id="IPR023248">
    <property type="entry name" value="UQCC4_vert"/>
</dbReference>
<evidence type="ECO:0000256" key="10">
    <source>
        <dbReference type="ARBA" id="ARBA00023136"/>
    </source>
</evidence>
<keyword evidence="9" id="KW-0496">Mitochondrion</keyword>
<keyword evidence="5" id="KW-0732">Signal</keyword>
<sequence>MTDVCEMSGQGFSMSAAAPRRFICRLIVLPSRRAILRSGNLALGNLSSTRALSVTHRMGAKKPVEDEEVGQPIKFSTSKASHRTWTVERSFGSTHQRPWWKVLPITVAGVAFLLWCVLREETEVDETLDKPLHERLPGILSEEEEQQLKSKPS</sequence>
<keyword evidence="4" id="KW-0812">Transmembrane</keyword>
<dbReference type="PRINTS" id="PR02042">
    <property type="entry name" value="CCSMST1"/>
</dbReference>
<evidence type="ECO:0000313" key="13">
    <source>
        <dbReference type="Proteomes" id="UP000694580"/>
    </source>
</evidence>
<dbReference type="InterPro" id="IPR029160">
    <property type="entry name" value="UQCC4"/>
</dbReference>
<evidence type="ECO:0000313" key="12">
    <source>
        <dbReference type="Ensembl" id="ENSDCDP00010007985.1"/>
    </source>
</evidence>
<dbReference type="RefSeq" id="XP_028823064.1">
    <property type="nucleotide sequence ID" value="XM_028967231.1"/>
</dbReference>
<evidence type="ECO:0000256" key="7">
    <source>
        <dbReference type="ARBA" id="ARBA00022982"/>
    </source>
</evidence>
<dbReference type="Ensembl" id="ENSDCDT00010008373.1">
    <property type="protein sequence ID" value="ENSDCDP00010007985.1"/>
    <property type="gene ID" value="ENSDCDG00010003568.1"/>
</dbReference>
<gene>
    <name evidence="12" type="primary">uqcc4</name>
</gene>
<name>A0AAY4AII2_9TELE</name>
<dbReference type="GeneTree" id="ENSGT00510000049652"/>
<keyword evidence="7" id="KW-0249">Electron transport</keyword>
<protein>
    <submittedName>
        <fullName evidence="12">Uncharacterized protein</fullName>
    </submittedName>
</protein>
<comment type="similarity">
    <text evidence="11">Belongs to the UQCC4 family.</text>
</comment>
<dbReference type="GO" id="GO:0005743">
    <property type="term" value="C:mitochondrial inner membrane"/>
    <property type="evidence" value="ECO:0007669"/>
    <property type="project" value="UniProtKB-SubCell"/>
</dbReference>
<dbReference type="CTD" id="283951"/>
<reference evidence="12 13" key="1">
    <citation type="submission" date="2020-06" db="EMBL/GenBank/DDBJ databases">
        <authorList>
            <consortium name="Wellcome Sanger Institute Data Sharing"/>
        </authorList>
    </citation>
    <scope>NUCLEOTIDE SEQUENCE [LARGE SCALE GENOMIC DNA]</scope>
</reference>
<evidence type="ECO:0000256" key="9">
    <source>
        <dbReference type="ARBA" id="ARBA00023128"/>
    </source>
</evidence>
<keyword evidence="3" id="KW-0679">Respiratory chain</keyword>
<evidence type="ECO:0000256" key="8">
    <source>
        <dbReference type="ARBA" id="ARBA00022989"/>
    </source>
</evidence>
<keyword evidence="8" id="KW-1133">Transmembrane helix</keyword>
<keyword evidence="13" id="KW-1185">Reference proteome</keyword>
<evidence type="ECO:0000256" key="1">
    <source>
        <dbReference type="ARBA" id="ARBA00004434"/>
    </source>
</evidence>
<keyword evidence="10" id="KW-0472">Membrane</keyword>
<proteinExistence type="inferred from homology"/>
<evidence type="ECO:0000256" key="4">
    <source>
        <dbReference type="ARBA" id="ARBA00022692"/>
    </source>
</evidence>
<dbReference type="PANTHER" id="PTHR35268:SF1">
    <property type="entry name" value="UBIQUINOL-CYTOCHROME-C REDUCTASE COMPLEX ASSEMBLY FACTOR 4"/>
    <property type="match status" value="1"/>
</dbReference>
<keyword evidence="2" id="KW-0813">Transport</keyword>
<comment type="subcellular location">
    <subcellularLocation>
        <location evidence="1">Mitochondrion inner membrane</location>
        <topology evidence="1">Single-pass membrane protein</topology>
    </subcellularLocation>
</comment>
<evidence type="ECO:0000256" key="3">
    <source>
        <dbReference type="ARBA" id="ARBA00022660"/>
    </source>
</evidence>
<dbReference type="PANTHER" id="PTHR35268">
    <property type="entry name" value="PROTEIN CCSMST1"/>
    <property type="match status" value="1"/>
</dbReference>
<dbReference type="GeneID" id="114779025"/>
<evidence type="ECO:0000256" key="2">
    <source>
        <dbReference type="ARBA" id="ARBA00022448"/>
    </source>
</evidence>
<dbReference type="AlphaFoldDB" id="A0AAY4AII2"/>